<dbReference type="AlphaFoldDB" id="A0A1G7TB20"/>
<dbReference type="InterPro" id="IPR036388">
    <property type="entry name" value="WH-like_DNA-bd_sf"/>
</dbReference>
<reference evidence="6" key="1">
    <citation type="submission" date="2016-10" db="EMBL/GenBank/DDBJ databases">
        <authorList>
            <person name="Varghese N."/>
            <person name="Submissions S."/>
        </authorList>
    </citation>
    <scope>NUCLEOTIDE SEQUENCE [LARGE SCALE GENOMIC DNA]</scope>
    <source>
        <strain evidence="6">DSM 16477</strain>
    </source>
</reference>
<protein>
    <submittedName>
        <fullName evidence="5">Transcriptional regulator, GntR family</fullName>
    </submittedName>
</protein>
<accession>A0A1G7TB20</accession>
<dbReference type="Pfam" id="PF00392">
    <property type="entry name" value="GntR"/>
    <property type="match status" value="1"/>
</dbReference>
<dbReference type="InterPro" id="IPR008920">
    <property type="entry name" value="TF_FadR/GntR_C"/>
</dbReference>
<feature type="domain" description="HTH gntR-type" evidence="4">
    <location>
        <begin position="15"/>
        <end position="83"/>
    </location>
</feature>
<dbReference type="InterPro" id="IPR011711">
    <property type="entry name" value="GntR_C"/>
</dbReference>
<dbReference type="SMART" id="SM00345">
    <property type="entry name" value="HTH_GNTR"/>
    <property type="match status" value="1"/>
</dbReference>
<dbReference type="GO" id="GO:0003677">
    <property type="term" value="F:DNA binding"/>
    <property type="evidence" value="ECO:0007669"/>
    <property type="project" value="UniProtKB-KW"/>
</dbReference>
<dbReference type="STRING" id="218672.SAMN04489759_106145"/>
<evidence type="ECO:0000259" key="4">
    <source>
        <dbReference type="PROSITE" id="PS50949"/>
    </source>
</evidence>
<dbReference type="CDD" id="cd07377">
    <property type="entry name" value="WHTH_GntR"/>
    <property type="match status" value="1"/>
</dbReference>
<dbReference type="Gene3D" id="1.10.10.10">
    <property type="entry name" value="Winged helix-like DNA-binding domain superfamily/Winged helix DNA-binding domain"/>
    <property type="match status" value="1"/>
</dbReference>
<keyword evidence="2" id="KW-0238">DNA-binding</keyword>
<proteinExistence type="predicted"/>
<dbReference type="SUPFAM" id="SSF48008">
    <property type="entry name" value="GntR ligand-binding domain-like"/>
    <property type="match status" value="1"/>
</dbReference>
<dbReference type="Proteomes" id="UP000199399">
    <property type="component" value="Unassembled WGS sequence"/>
</dbReference>
<dbReference type="Gene3D" id="1.20.120.530">
    <property type="entry name" value="GntR ligand-binding domain-like"/>
    <property type="match status" value="1"/>
</dbReference>
<evidence type="ECO:0000313" key="5">
    <source>
        <dbReference type="EMBL" id="SDG32244.1"/>
    </source>
</evidence>
<evidence type="ECO:0000256" key="3">
    <source>
        <dbReference type="ARBA" id="ARBA00023163"/>
    </source>
</evidence>
<keyword evidence="6" id="KW-1185">Reference proteome</keyword>
<dbReference type="PROSITE" id="PS50949">
    <property type="entry name" value="HTH_GNTR"/>
    <property type="match status" value="1"/>
</dbReference>
<dbReference type="GO" id="GO:0003700">
    <property type="term" value="F:DNA-binding transcription factor activity"/>
    <property type="evidence" value="ECO:0007669"/>
    <property type="project" value="InterPro"/>
</dbReference>
<keyword evidence="1" id="KW-0805">Transcription regulation</keyword>
<gene>
    <name evidence="5" type="ORF">SAMN04489759_106145</name>
</gene>
<dbReference type="RefSeq" id="WP_093742668.1">
    <property type="nucleotide sequence ID" value="NZ_FNBP01000006.1"/>
</dbReference>
<dbReference type="Pfam" id="PF07729">
    <property type="entry name" value="FCD"/>
    <property type="match status" value="1"/>
</dbReference>
<dbReference type="SUPFAM" id="SSF46785">
    <property type="entry name" value="Winged helix' DNA-binding domain"/>
    <property type="match status" value="1"/>
</dbReference>
<dbReference type="OrthoDB" id="9028214at2"/>
<dbReference type="InterPro" id="IPR000524">
    <property type="entry name" value="Tscrpt_reg_HTH_GntR"/>
</dbReference>
<dbReference type="InterPro" id="IPR036390">
    <property type="entry name" value="WH_DNA-bd_sf"/>
</dbReference>
<dbReference type="PRINTS" id="PR00035">
    <property type="entry name" value="HTHGNTR"/>
</dbReference>
<name>A0A1G7TB20_9RHOB</name>
<sequence>MTGNLQATALLVDGATLSDQVTEVLRHNVVNGVWGVGDLLPSETALASDFDVSRTVIREAVSRLKAEGMLSSRQGRGAFVASNRPRQGFAIPECDMESQRKLAQILELRMGLEIEAAAIAALRATPEARLEIQRTAEAYDQTNQSDGPAVATGVSADLEFHRAVCVATGNDYYLGLFNYLVASLRETMLAGRLQALKRGGESRDAVQEHYDIAASIAEGDAECARQRMRDHLQMSSARLLAQLKTEEDSGE</sequence>
<evidence type="ECO:0000313" key="6">
    <source>
        <dbReference type="Proteomes" id="UP000199399"/>
    </source>
</evidence>
<dbReference type="EMBL" id="FNBP01000006">
    <property type="protein sequence ID" value="SDG32244.1"/>
    <property type="molecule type" value="Genomic_DNA"/>
</dbReference>
<evidence type="ECO:0000256" key="2">
    <source>
        <dbReference type="ARBA" id="ARBA00023125"/>
    </source>
</evidence>
<evidence type="ECO:0000256" key="1">
    <source>
        <dbReference type="ARBA" id="ARBA00023015"/>
    </source>
</evidence>
<keyword evidence="3" id="KW-0804">Transcription</keyword>
<organism evidence="5 6">
    <name type="scientific">Sulfitobacter delicatus</name>
    <dbReference type="NCBI Taxonomy" id="218672"/>
    <lineage>
        <taxon>Bacteria</taxon>
        <taxon>Pseudomonadati</taxon>
        <taxon>Pseudomonadota</taxon>
        <taxon>Alphaproteobacteria</taxon>
        <taxon>Rhodobacterales</taxon>
        <taxon>Roseobacteraceae</taxon>
        <taxon>Sulfitobacter</taxon>
    </lineage>
</organism>
<dbReference type="PANTHER" id="PTHR43537:SF44">
    <property type="entry name" value="GNTR FAMILY REGULATORY PROTEIN"/>
    <property type="match status" value="1"/>
</dbReference>
<dbReference type="SMART" id="SM00895">
    <property type="entry name" value="FCD"/>
    <property type="match status" value="1"/>
</dbReference>
<dbReference type="PANTHER" id="PTHR43537">
    <property type="entry name" value="TRANSCRIPTIONAL REGULATOR, GNTR FAMILY"/>
    <property type="match status" value="1"/>
</dbReference>